<dbReference type="Proteomes" id="UP001201273">
    <property type="component" value="Unassembled WGS sequence"/>
</dbReference>
<sequence length="387" mass="43122">MDRRGFIKMIGVGAAATTFSSALLGCSDGSAAVDFGWNGPAADEKDIRLKVLAYAILCPNPHNKQPWLIKLNSPNSFDLFVDQERLLPETDPYARQIHIGQGTFLETLSIAATAYGYQADIDYFPDGEYSNLVIEDLPVARITLLEQNDMATDPLFSHLLTRQSNKREYDNSLLTPKQKAQLTLWANSSSGQLTLVDGKEQQAYMQQMLTEAMQIEVGNQARDMETIKMFRFNDAEVAKYRDGFGLAHSGVTGIKKFVAETFILDRASTEKDPSDFGKQSVEVARSASQSTSTFAWLSTKTNSRLDQVKIGRDYCRLNLTTTAMGLAQHPMSQVLQEYPDMLPLQQAFKQQFNIAETDTVQMLVRLGKAAATAHTPRRLVRDLIITN</sequence>
<dbReference type="PROSITE" id="PS51257">
    <property type="entry name" value="PROKAR_LIPOPROTEIN"/>
    <property type="match status" value="1"/>
</dbReference>
<accession>A0ABS8WBX9</accession>
<comment type="caution">
    <text evidence="1">The sequence shown here is derived from an EMBL/GenBank/DDBJ whole genome shotgun (WGS) entry which is preliminary data.</text>
</comment>
<dbReference type="NCBIfam" id="NF047509">
    <property type="entry name" value="Rv3131_FMN_oxido"/>
    <property type="match status" value="1"/>
</dbReference>
<reference evidence="1 2" key="1">
    <citation type="journal article" date="2022" name="Environ. Microbiol. Rep.">
        <title>Eco-phylogenetic analyses reveal divergent evolution of vitamin B12 metabolism in the marine bacterial family 'Psychromonadaceae'.</title>
        <authorList>
            <person name="Jin X."/>
            <person name="Yang Y."/>
            <person name="Cao H."/>
            <person name="Gao B."/>
            <person name="Zhao Z."/>
        </authorList>
    </citation>
    <scope>NUCLEOTIDE SEQUENCE [LARGE SCALE GENOMIC DNA]</scope>
    <source>
        <strain evidence="1 2">MKS20</strain>
    </source>
</reference>
<evidence type="ECO:0000313" key="2">
    <source>
        <dbReference type="Proteomes" id="UP001201273"/>
    </source>
</evidence>
<organism evidence="1 2">
    <name type="scientific">Motilimonas cestriensis</name>
    <dbReference type="NCBI Taxonomy" id="2742685"/>
    <lineage>
        <taxon>Bacteria</taxon>
        <taxon>Pseudomonadati</taxon>
        <taxon>Pseudomonadota</taxon>
        <taxon>Gammaproteobacteria</taxon>
        <taxon>Alteromonadales</taxon>
        <taxon>Alteromonadales genera incertae sedis</taxon>
        <taxon>Motilimonas</taxon>
    </lineage>
</organism>
<dbReference type="InterPro" id="IPR000415">
    <property type="entry name" value="Nitroreductase-like"/>
</dbReference>
<dbReference type="RefSeq" id="WP_233053466.1">
    <property type="nucleotide sequence ID" value="NZ_JAIMJA010000013.1"/>
</dbReference>
<evidence type="ECO:0000313" key="1">
    <source>
        <dbReference type="EMBL" id="MCE2595802.1"/>
    </source>
</evidence>
<dbReference type="Gene3D" id="3.40.109.10">
    <property type="entry name" value="NADH Oxidase"/>
    <property type="match status" value="1"/>
</dbReference>
<name>A0ABS8WBX9_9GAMM</name>
<dbReference type="EMBL" id="JAIMJA010000013">
    <property type="protein sequence ID" value="MCE2595802.1"/>
    <property type="molecule type" value="Genomic_DNA"/>
</dbReference>
<keyword evidence="2" id="KW-1185">Reference proteome</keyword>
<gene>
    <name evidence="1" type="ORF">K6Y31_13400</name>
</gene>
<protein>
    <submittedName>
        <fullName evidence="1">Twin-arginine translocation pathway signal protein</fullName>
    </submittedName>
</protein>
<proteinExistence type="predicted"/>